<keyword evidence="2" id="KW-1185">Reference proteome</keyword>
<protein>
    <submittedName>
        <fullName evidence="1">Uncharacterized protein</fullName>
    </submittedName>
</protein>
<gene>
    <name evidence="1" type="ORF">RRG08_066911</name>
</gene>
<name>A0AAE1ABC1_9GAST</name>
<comment type="caution">
    <text evidence="1">The sequence shown here is derived from an EMBL/GenBank/DDBJ whole genome shotgun (WGS) entry which is preliminary data.</text>
</comment>
<evidence type="ECO:0000313" key="2">
    <source>
        <dbReference type="Proteomes" id="UP001283361"/>
    </source>
</evidence>
<dbReference type="AlphaFoldDB" id="A0AAE1ABC1"/>
<evidence type="ECO:0000313" key="1">
    <source>
        <dbReference type="EMBL" id="KAK3784390.1"/>
    </source>
</evidence>
<reference evidence="1" key="1">
    <citation type="journal article" date="2023" name="G3 (Bethesda)">
        <title>A reference genome for the long-term kleptoplast-retaining sea slug Elysia crispata morphotype clarki.</title>
        <authorList>
            <person name="Eastman K.E."/>
            <person name="Pendleton A.L."/>
            <person name="Shaikh M.A."/>
            <person name="Suttiyut T."/>
            <person name="Ogas R."/>
            <person name="Tomko P."/>
            <person name="Gavelis G."/>
            <person name="Widhalm J.R."/>
            <person name="Wisecaver J.H."/>
        </authorList>
    </citation>
    <scope>NUCLEOTIDE SEQUENCE</scope>
    <source>
        <strain evidence="1">ECLA1</strain>
    </source>
</reference>
<feature type="non-terminal residue" evidence="1">
    <location>
        <position position="1"/>
    </location>
</feature>
<dbReference type="Proteomes" id="UP001283361">
    <property type="component" value="Unassembled WGS sequence"/>
</dbReference>
<dbReference type="EMBL" id="JAWDGP010002264">
    <property type="protein sequence ID" value="KAK3784390.1"/>
    <property type="molecule type" value="Genomic_DNA"/>
</dbReference>
<sequence length="314" mass="36444">QKPYSVPRSQGTIDRVYRHRIECRDLKAPYRVPRSQSYHRPGIPGAISGTEISRYTFTHICRHRIEKPEISRYHTPGIQAPYRVPRSQGTIDRVSRHRIAPYHRPVSTLSLRSQGTIDRVSRPPYDVPRSQWSLRPGIQAPYRVQRISRYHRPGIQAPYPVPRSQGTIDRVSRRRIECRDLKTGYPGRRIECRDLKALRTGYPGTVSSAEISRYHLQTGYTGAVYRVPRSQGTIDRVSRHRIACRDLKTGYPGTVSSAEISRYHRPGIQALYRVPRSQDTIDFGIRRRIECRDSQGTIDRVSRRRIECRDLKIP</sequence>
<accession>A0AAE1ABC1</accession>
<proteinExistence type="predicted"/>
<organism evidence="1 2">
    <name type="scientific">Elysia crispata</name>
    <name type="common">lettuce slug</name>
    <dbReference type="NCBI Taxonomy" id="231223"/>
    <lineage>
        <taxon>Eukaryota</taxon>
        <taxon>Metazoa</taxon>
        <taxon>Spiralia</taxon>
        <taxon>Lophotrochozoa</taxon>
        <taxon>Mollusca</taxon>
        <taxon>Gastropoda</taxon>
        <taxon>Heterobranchia</taxon>
        <taxon>Euthyneura</taxon>
        <taxon>Panpulmonata</taxon>
        <taxon>Sacoglossa</taxon>
        <taxon>Placobranchoidea</taxon>
        <taxon>Plakobranchidae</taxon>
        <taxon>Elysia</taxon>
    </lineage>
</organism>